<dbReference type="EMBL" id="QQAH01000011">
    <property type="protein sequence ID" value="RDD81352.1"/>
    <property type="molecule type" value="Genomic_DNA"/>
</dbReference>
<protein>
    <submittedName>
        <fullName evidence="2">Uncharacterized protein</fullName>
    </submittedName>
</protein>
<gene>
    <name evidence="2" type="ORF">DVJ77_13785</name>
</gene>
<proteinExistence type="predicted"/>
<dbReference type="AlphaFoldDB" id="A0A369UKQ4"/>
<evidence type="ECO:0000256" key="1">
    <source>
        <dbReference type="SAM" id="Coils"/>
    </source>
</evidence>
<dbReference type="OrthoDB" id="5198170at2"/>
<keyword evidence="1" id="KW-0175">Coiled coil</keyword>
<dbReference type="RefSeq" id="WP_114846065.1">
    <property type="nucleotide sequence ID" value="NZ_JBHSPE010000020.1"/>
</dbReference>
<evidence type="ECO:0000313" key="3">
    <source>
        <dbReference type="Proteomes" id="UP000253782"/>
    </source>
</evidence>
<comment type="caution">
    <text evidence="2">The sequence shown here is derived from an EMBL/GenBank/DDBJ whole genome shotgun (WGS) entry which is preliminary data.</text>
</comment>
<dbReference type="Proteomes" id="UP000253782">
    <property type="component" value="Unassembled WGS sequence"/>
</dbReference>
<sequence>MTLHELPINNEHSPSRIEQRIAVLRQEYEAGQAQLRALEQRTRDLQNTMLRISGAITVLEELLSEEQAP</sequence>
<organism evidence="2 3">
    <name type="scientific">Dyella tabacisoli</name>
    <dbReference type="NCBI Taxonomy" id="2282381"/>
    <lineage>
        <taxon>Bacteria</taxon>
        <taxon>Pseudomonadati</taxon>
        <taxon>Pseudomonadota</taxon>
        <taxon>Gammaproteobacteria</taxon>
        <taxon>Lysobacterales</taxon>
        <taxon>Rhodanobacteraceae</taxon>
        <taxon>Dyella</taxon>
    </lineage>
</organism>
<reference evidence="2 3" key="1">
    <citation type="submission" date="2018-07" db="EMBL/GenBank/DDBJ databases">
        <title>Dyella tabacisoli L4-6T, whole genome shotgun sequence.</title>
        <authorList>
            <person name="Zhou X.-K."/>
            <person name="Li W.-J."/>
            <person name="Duan Y.-Q."/>
        </authorList>
    </citation>
    <scope>NUCLEOTIDE SEQUENCE [LARGE SCALE GENOMIC DNA]</scope>
    <source>
        <strain evidence="2 3">L4-6</strain>
    </source>
</reference>
<name>A0A369UKQ4_9GAMM</name>
<keyword evidence="3" id="KW-1185">Reference proteome</keyword>
<accession>A0A369UKQ4</accession>
<evidence type="ECO:0000313" key="2">
    <source>
        <dbReference type="EMBL" id="RDD81352.1"/>
    </source>
</evidence>
<feature type="coiled-coil region" evidence="1">
    <location>
        <begin position="21"/>
        <end position="48"/>
    </location>
</feature>